<name>A0ABV9NPY9_9GAMM</name>
<dbReference type="InterPro" id="IPR016084">
    <property type="entry name" value="Haem_Oase-like_multi-hlx"/>
</dbReference>
<dbReference type="SUPFAM" id="SSF48613">
    <property type="entry name" value="Heme oxygenase-like"/>
    <property type="match status" value="1"/>
</dbReference>
<protein>
    <submittedName>
        <fullName evidence="2">Biliverdin-producing heme oxygenase</fullName>
    </submittedName>
</protein>
<keyword evidence="3" id="KW-1185">Reference proteome</keyword>
<proteinExistence type="predicted"/>
<organism evidence="2 3">
    <name type="scientific">Coralloluteibacterium thermophilum</name>
    <dbReference type="NCBI Taxonomy" id="2707049"/>
    <lineage>
        <taxon>Bacteria</taxon>
        <taxon>Pseudomonadati</taxon>
        <taxon>Pseudomonadota</taxon>
        <taxon>Gammaproteobacteria</taxon>
        <taxon>Lysobacterales</taxon>
        <taxon>Lysobacteraceae</taxon>
        <taxon>Coralloluteibacterium</taxon>
    </lineage>
</organism>
<dbReference type="RefSeq" id="WP_377004676.1">
    <property type="nucleotide sequence ID" value="NZ_JBHSGG010000030.1"/>
</dbReference>
<feature type="region of interest" description="Disordered" evidence="1">
    <location>
        <begin position="1"/>
        <end position="33"/>
    </location>
</feature>
<dbReference type="Gene3D" id="1.20.910.10">
    <property type="entry name" value="Heme oxygenase-like"/>
    <property type="match status" value="1"/>
</dbReference>
<gene>
    <name evidence="2" type="ORF">ACFO3Q_10730</name>
</gene>
<evidence type="ECO:0000256" key="1">
    <source>
        <dbReference type="SAM" id="MobiDB-lite"/>
    </source>
</evidence>
<reference evidence="3" key="1">
    <citation type="journal article" date="2019" name="Int. J. Syst. Evol. Microbiol.">
        <title>The Global Catalogue of Microorganisms (GCM) 10K type strain sequencing project: providing services to taxonomists for standard genome sequencing and annotation.</title>
        <authorList>
            <consortium name="The Broad Institute Genomics Platform"/>
            <consortium name="The Broad Institute Genome Sequencing Center for Infectious Disease"/>
            <person name="Wu L."/>
            <person name="Ma J."/>
        </authorList>
    </citation>
    <scope>NUCLEOTIDE SEQUENCE [LARGE SCALE GENOMIC DNA]</scope>
    <source>
        <strain evidence="3">CGMCC 1.13574</strain>
    </source>
</reference>
<comment type="caution">
    <text evidence="2">The sequence shown here is derived from an EMBL/GenBank/DDBJ whole genome shotgun (WGS) entry which is preliminary data.</text>
</comment>
<dbReference type="EMBL" id="JBHSGG010000030">
    <property type="protein sequence ID" value="MFC4728643.1"/>
    <property type="molecule type" value="Genomic_DNA"/>
</dbReference>
<dbReference type="Proteomes" id="UP001595892">
    <property type="component" value="Unassembled WGS sequence"/>
</dbReference>
<evidence type="ECO:0000313" key="3">
    <source>
        <dbReference type="Proteomes" id="UP001595892"/>
    </source>
</evidence>
<sequence length="220" mass="23187">MSDAGPGWLSSPTAFPPDGLTSSPQPPVAPASDRHGLLRRATAPLHARAEALADALGARTRQAGYRRFLRAMYRFHRAAESALARQRADGAPAAWDAAGARLIAADLDALGEPLPPAAPALDGDGPGRGLGIRYVIEGSSLGARVLLPAVRALAMPEAGATRFLAAHAADAGRWRRFQALLRDADLDTTQERLLAIGAVDAFGSVVHSLEEERREAMRHG</sequence>
<accession>A0ABV9NPY9</accession>
<dbReference type="CDD" id="cd19166">
    <property type="entry name" value="HemeO-bac"/>
    <property type="match status" value="1"/>
</dbReference>
<evidence type="ECO:0000313" key="2">
    <source>
        <dbReference type="EMBL" id="MFC4728643.1"/>
    </source>
</evidence>